<gene>
    <name evidence="1" type="ORF">BSOLF_0070</name>
</gene>
<organism evidence="1 2">
    <name type="scientific">Candidatus Carbonibacillus altaicus</name>
    <dbReference type="NCBI Taxonomy" id="2163959"/>
    <lineage>
        <taxon>Bacteria</taxon>
        <taxon>Bacillati</taxon>
        <taxon>Bacillota</taxon>
        <taxon>Bacilli</taxon>
        <taxon>Bacillales</taxon>
        <taxon>Candidatus Carbonibacillus</taxon>
    </lineage>
</organism>
<dbReference type="EMBL" id="PEBX01000179">
    <property type="protein sequence ID" value="PTQ55155.1"/>
    <property type="molecule type" value="Genomic_DNA"/>
</dbReference>
<dbReference type="Proteomes" id="UP000244338">
    <property type="component" value="Unassembled WGS sequence"/>
</dbReference>
<dbReference type="AlphaFoldDB" id="A0A2R6XXL0"/>
<sequence length="43" mass="5019">MPPTLHRLLKKQDIIILAYDNIFVKQKRKTEFAALKIALRVIA</sequence>
<evidence type="ECO:0000313" key="2">
    <source>
        <dbReference type="Proteomes" id="UP000244338"/>
    </source>
</evidence>
<proteinExistence type="predicted"/>
<reference evidence="2" key="1">
    <citation type="journal article" date="2018" name="Sci. Rep.">
        <title>Lignite coal burning seam in the remote Altai Mountains harbors a hydrogen-driven thermophilic microbial community.</title>
        <authorList>
            <person name="Kadnikov V.V."/>
            <person name="Mardanov A.V."/>
            <person name="Ivasenko D.A."/>
            <person name="Antsiferov D.V."/>
            <person name="Beletsky A.V."/>
            <person name="Karnachuk O.V."/>
            <person name="Ravin N.V."/>
        </authorList>
    </citation>
    <scope>NUCLEOTIDE SEQUENCE [LARGE SCALE GENOMIC DNA]</scope>
</reference>
<accession>A0A2R6XXL0</accession>
<protein>
    <submittedName>
        <fullName evidence="1">Uncharacterized protein</fullName>
    </submittedName>
</protein>
<name>A0A2R6XXL0_9BACL</name>
<comment type="caution">
    <text evidence="1">The sequence shown here is derived from an EMBL/GenBank/DDBJ whole genome shotgun (WGS) entry which is preliminary data.</text>
</comment>
<evidence type="ECO:0000313" key="1">
    <source>
        <dbReference type="EMBL" id="PTQ55155.1"/>
    </source>
</evidence>